<reference evidence="2 3" key="1">
    <citation type="journal article" date="2019" name="J. Ind. Microbiol. Biotechnol.">
        <title>Paenibacillus amylolyticus 27C64 has a diverse set of carbohydrate-active enzymes and complete pectin deconstruction system.</title>
        <authorList>
            <person name="Keggi C."/>
            <person name="Doran-Peterson J."/>
        </authorList>
    </citation>
    <scope>NUCLEOTIDE SEQUENCE [LARGE SCALE GENOMIC DNA]</scope>
    <source>
        <strain evidence="2 3">27C64</strain>
    </source>
</reference>
<proteinExistence type="predicted"/>
<dbReference type="InterPro" id="IPR015943">
    <property type="entry name" value="WD40/YVTN_repeat-like_dom_sf"/>
</dbReference>
<evidence type="ECO:0000259" key="1">
    <source>
        <dbReference type="Pfam" id="PF13360"/>
    </source>
</evidence>
<feature type="domain" description="Pyrrolo-quinoline quinone repeat" evidence="1">
    <location>
        <begin position="101"/>
        <end position="248"/>
    </location>
</feature>
<dbReference type="OrthoDB" id="9794322at2"/>
<dbReference type="Pfam" id="PF13360">
    <property type="entry name" value="PQQ_2"/>
    <property type="match status" value="1"/>
</dbReference>
<dbReference type="Gene3D" id="2.130.10.10">
    <property type="entry name" value="YVTN repeat-like/Quinoprotein amine dehydrogenase"/>
    <property type="match status" value="1"/>
</dbReference>
<evidence type="ECO:0000313" key="3">
    <source>
        <dbReference type="Proteomes" id="UP000323664"/>
    </source>
</evidence>
<dbReference type="AlphaFoldDB" id="A0A5M9WQ63"/>
<dbReference type="RefSeq" id="WP_123063549.1">
    <property type="nucleotide sequence ID" value="NZ_RIAS01000003.1"/>
</dbReference>
<protein>
    <submittedName>
        <fullName evidence="2">PQQ-binding-like beta-propeller repeat protein</fullName>
    </submittedName>
</protein>
<dbReference type="InterPro" id="IPR011047">
    <property type="entry name" value="Quinoprotein_ADH-like_sf"/>
</dbReference>
<dbReference type="SMART" id="SM00564">
    <property type="entry name" value="PQQ"/>
    <property type="match status" value="3"/>
</dbReference>
<name>A0A5M9WQ63_PAEAM</name>
<dbReference type="EMBL" id="RIAS01000003">
    <property type="protein sequence ID" value="KAA8783673.1"/>
    <property type="molecule type" value="Genomic_DNA"/>
</dbReference>
<dbReference type="Proteomes" id="UP000323664">
    <property type="component" value="Unassembled WGS sequence"/>
</dbReference>
<comment type="caution">
    <text evidence="2">The sequence shown here is derived from an EMBL/GenBank/DDBJ whole genome shotgun (WGS) entry which is preliminary data.</text>
</comment>
<dbReference type="PANTHER" id="PTHR34512">
    <property type="entry name" value="CELL SURFACE PROTEIN"/>
    <property type="match status" value="1"/>
</dbReference>
<accession>A0A5M9WQ63</accession>
<gene>
    <name evidence="2" type="ORF">EC604_07420</name>
</gene>
<sequence>MELKTKHSTSVTHKTRKLKPVIAGLTAGVLMLQCAVAALPSQVYAEQADISARNWYAGQNLHLPELKPSWTAKVDNYLNMNESFIASNAVAEDGKIFTFRDSKLIALDAKTGKVLWTYGSKLTPTIAYLDGVLYGLSGSHKPYALNAKTGKVKWQSDIAVASDTDPYTKAVIPTPNMLYVIYGSQTYAFNMKSGKLQWKANESAGEGNGTEYLVESGGVVLRSFMVQGALTSIQLNAYDQKTGKKLWGKFGQGDAIQIKNGLVYSVDYHSPMLEDDESSPVRKWTINVYNLKTGALKGSQEYSWNLSGQAPYVNGRGGIMAFEGKLYMEQDGKIAEYALDQYKSGDAPLRTFLKPYGENMEMLGVAQQRLIFRNPANGELAAVKLANGQNVSWNGDAPVSQIDIYGKGLYRAQRNGTMVAINMVTGQPVFRVKTGGDMYNQTLKTGDTIIIHSEGKIAGVRLPASLK</sequence>
<dbReference type="InterPro" id="IPR018391">
    <property type="entry name" value="PQQ_b-propeller_rpt"/>
</dbReference>
<dbReference type="PANTHER" id="PTHR34512:SF30">
    <property type="entry name" value="OUTER MEMBRANE PROTEIN ASSEMBLY FACTOR BAMB"/>
    <property type="match status" value="1"/>
</dbReference>
<dbReference type="SUPFAM" id="SSF50998">
    <property type="entry name" value="Quinoprotein alcohol dehydrogenase-like"/>
    <property type="match status" value="1"/>
</dbReference>
<dbReference type="InterPro" id="IPR002372">
    <property type="entry name" value="PQQ_rpt_dom"/>
</dbReference>
<evidence type="ECO:0000313" key="2">
    <source>
        <dbReference type="EMBL" id="KAA8783673.1"/>
    </source>
</evidence>
<organism evidence="2 3">
    <name type="scientific">Paenibacillus amylolyticus</name>
    <dbReference type="NCBI Taxonomy" id="1451"/>
    <lineage>
        <taxon>Bacteria</taxon>
        <taxon>Bacillati</taxon>
        <taxon>Bacillota</taxon>
        <taxon>Bacilli</taxon>
        <taxon>Bacillales</taxon>
        <taxon>Paenibacillaceae</taxon>
        <taxon>Paenibacillus</taxon>
    </lineage>
</organism>